<gene>
    <name evidence="4" type="ORF">PMEA_00029305</name>
</gene>
<comment type="caution">
    <text evidence="4">The sequence shown here is derived from an EMBL/GenBank/DDBJ whole genome shotgun (WGS) entry which is preliminary data.</text>
</comment>
<accession>A0AAU9W1J9</accession>
<keyword evidence="1" id="KW-0880">Kelch repeat</keyword>
<protein>
    <recommendedName>
        <fullName evidence="3">BTB domain-containing protein</fullName>
    </recommendedName>
</protein>
<dbReference type="InterPro" id="IPR000210">
    <property type="entry name" value="BTB/POZ_dom"/>
</dbReference>
<dbReference type="Pfam" id="PF00651">
    <property type="entry name" value="BTB"/>
    <property type="match status" value="1"/>
</dbReference>
<keyword evidence="2" id="KW-0677">Repeat</keyword>
<dbReference type="Proteomes" id="UP001159428">
    <property type="component" value="Unassembled WGS sequence"/>
</dbReference>
<dbReference type="PANTHER" id="PTHR45632">
    <property type="entry name" value="LD33804P"/>
    <property type="match status" value="1"/>
</dbReference>
<dbReference type="SUPFAM" id="SSF54695">
    <property type="entry name" value="POZ domain"/>
    <property type="match status" value="1"/>
</dbReference>
<dbReference type="EMBL" id="CALNXJ010000006">
    <property type="protein sequence ID" value="CAH3041653.1"/>
    <property type="molecule type" value="Genomic_DNA"/>
</dbReference>
<dbReference type="InterPro" id="IPR015915">
    <property type="entry name" value="Kelch-typ_b-propeller"/>
</dbReference>
<dbReference type="AlphaFoldDB" id="A0AAU9W1J9"/>
<dbReference type="InterPro" id="IPR011705">
    <property type="entry name" value="BACK"/>
</dbReference>
<evidence type="ECO:0000256" key="2">
    <source>
        <dbReference type="ARBA" id="ARBA00022737"/>
    </source>
</evidence>
<dbReference type="Pfam" id="PF07707">
    <property type="entry name" value="BACK"/>
    <property type="match status" value="1"/>
</dbReference>
<dbReference type="PANTHER" id="PTHR45632:SF3">
    <property type="entry name" value="KELCH-LIKE PROTEIN 32"/>
    <property type="match status" value="1"/>
</dbReference>
<dbReference type="SMART" id="SM00612">
    <property type="entry name" value="Kelch"/>
    <property type="match status" value="6"/>
</dbReference>
<dbReference type="SMART" id="SM00875">
    <property type="entry name" value="BACK"/>
    <property type="match status" value="1"/>
</dbReference>
<evidence type="ECO:0000313" key="5">
    <source>
        <dbReference type="Proteomes" id="UP001159428"/>
    </source>
</evidence>
<dbReference type="Gene3D" id="1.25.40.420">
    <property type="match status" value="1"/>
</dbReference>
<dbReference type="SMART" id="SM00225">
    <property type="entry name" value="BTB"/>
    <property type="match status" value="1"/>
</dbReference>
<dbReference type="Gene3D" id="2.120.10.80">
    <property type="entry name" value="Kelch-type beta propeller"/>
    <property type="match status" value="2"/>
</dbReference>
<evidence type="ECO:0000259" key="3">
    <source>
        <dbReference type="PROSITE" id="PS50097"/>
    </source>
</evidence>
<organism evidence="4 5">
    <name type="scientific">Pocillopora meandrina</name>
    <dbReference type="NCBI Taxonomy" id="46732"/>
    <lineage>
        <taxon>Eukaryota</taxon>
        <taxon>Metazoa</taxon>
        <taxon>Cnidaria</taxon>
        <taxon>Anthozoa</taxon>
        <taxon>Hexacorallia</taxon>
        <taxon>Scleractinia</taxon>
        <taxon>Astrocoeniina</taxon>
        <taxon>Pocilloporidae</taxon>
        <taxon>Pocillopora</taxon>
    </lineage>
</organism>
<dbReference type="CDD" id="cd18186">
    <property type="entry name" value="BTB_POZ_ZBTB_KLHL-like"/>
    <property type="match status" value="1"/>
</dbReference>
<dbReference type="FunFam" id="1.25.40.420:FF:000001">
    <property type="entry name" value="Kelch-like family member 12"/>
    <property type="match status" value="1"/>
</dbReference>
<sequence length="576" mass="64971">MCSTSDNQGGRTIDDKFRESLLRSLNGLRQACILCDVLIRVDKTLEFPAHRCVLAVGSVYFQALFSDDFRERKSGVVELEGIYGMEKVLEFLYTGEVEINESNAQDLVMAADYLNIPALKLHAAVALEKFINISNCLSLQRFSTKFDCALLKDSCTFFTNQNYSMVTKLEAFKELIFEALIRLLKSDELNVHNESEVLCSALSWIRYDLQSREKLLLEVLKHVRFPLIRKDYLINIVKSDVLLRSNAVEVNVLLKTIKQTSSASEKFRELHVPRTGPLETMVALTGERSVSKYGSNNSVLAYIPLRDSWVTLSSLHIPRHGHSAAVCQGSLYLVGGVCRNVSAHSHVCRFSPLRNKWYCDVADLPHPVSFAAVVSLDEKLFVIGGKDCCNTALRRTQCYNRERNQWHFVADLNLPRDSHCATVLNDSIYVISGDKENFKSCERYDSTIMRWNLLPDMTMSRQQPAVHALRGKVLVVGGYAGSNYSMHTTCEIFDPKKFQWSLVPGLGVPRAGCGITCVADHVYVFGGSNGRSILNTLDSVECYNEEDKEWRKISVIPETIVAPQVAVFRMPRKYLT</sequence>
<feature type="domain" description="BTB" evidence="3">
    <location>
        <begin position="35"/>
        <end position="101"/>
    </location>
</feature>
<dbReference type="InterPro" id="IPR011333">
    <property type="entry name" value="SKP1/BTB/POZ_sf"/>
</dbReference>
<reference evidence="4 5" key="1">
    <citation type="submission" date="2022-05" db="EMBL/GenBank/DDBJ databases">
        <authorList>
            <consortium name="Genoscope - CEA"/>
            <person name="William W."/>
        </authorList>
    </citation>
    <scope>NUCLEOTIDE SEQUENCE [LARGE SCALE GENOMIC DNA]</scope>
</reference>
<dbReference type="InterPro" id="IPR017096">
    <property type="entry name" value="BTB-kelch_protein"/>
</dbReference>
<dbReference type="SUPFAM" id="SSF117281">
    <property type="entry name" value="Kelch motif"/>
    <property type="match status" value="1"/>
</dbReference>
<keyword evidence="5" id="KW-1185">Reference proteome</keyword>
<evidence type="ECO:0000256" key="1">
    <source>
        <dbReference type="ARBA" id="ARBA00022441"/>
    </source>
</evidence>
<proteinExistence type="predicted"/>
<dbReference type="PROSITE" id="PS50097">
    <property type="entry name" value="BTB"/>
    <property type="match status" value="1"/>
</dbReference>
<dbReference type="PIRSF" id="PIRSF037037">
    <property type="entry name" value="Kelch-like_protein_gigaxonin"/>
    <property type="match status" value="1"/>
</dbReference>
<dbReference type="Pfam" id="PF24681">
    <property type="entry name" value="Kelch_KLHDC2_KLHL20_DRC7"/>
    <property type="match status" value="1"/>
</dbReference>
<dbReference type="Pfam" id="PF01344">
    <property type="entry name" value="Kelch_1"/>
    <property type="match status" value="1"/>
</dbReference>
<name>A0AAU9W1J9_9CNID</name>
<evidence type="ECO:0000313" key="4">
    <source>
        <dbReference type="EMBL" id="CAH3041653.1"/>
    </source>
</evidence>
<dbReference type="Gene3D" id="3.30.710.10">
    <property type="entry name" value="Potassium Channel Kv1.1, Chain A"/>
    <property type="match status" value="1"/>
</dbReference>
<dbReference type="InterPro" id="IPR006652">
    <property type="entry name" value="Kelch_1"/>
</dbReference>